<comment type="caution">
    <text evidence="2">The sequence shown here is derived from an EMBL/GenBank/DDBJ whole genome shotgun (WGS) entry which is preliminary data.</text>
</comment>
<dbReference type="RefSeq" id="WP_345587645.1">
    <property type="nucleotide sequence ID" value="NZ_BAABJG010000012.1"/>
</dbReference>
<gene>
    <name evidence="2" type="ORF">ACFQ4B_01635</name>
</gene>
<evidence type="ECO:0000313" key="2">
    <source>
        <dbReference type="EMBL" id="MFD1218806.1"/>
    </source>
</evidence>
<organism evidence="2 3">
    <name type="scientific">Paenibacillus vulneris</name>
    <dbReference type="NCBI Taxonomy" id="1133364"/>
    <lineage>
        <taxon>Bacteria</taxon>
        <taxon>Bacillati</taxon>
        <taxon>Bacillota</taxon>
        <taxon>Bacilli</taxon>
        <taxon>Bacillales</taxon>
        <taxon>Paenibacillaceae</taxon>
        <taxon>Paenibacillus</taxon>
    </lineage>
</organism>
<name>A0ABW3UFY7_9BACL</name>
<keyword evidence="1" id="KW-0175">Coiled coil</keyword>
<reference evidence="3" key="1">
    <citation type="journal article" date="2019" name="Int. J. Syst. Evol. Microbiol.">
        <title>The Global Catalogue of Microorganisms (GCM) 10K type strain sequencing project: providing services to taxonomists for standard genome sequencing and annotation.</title>
        <authorList>
            <consortium name="The Broad Institute Genomics Platform"/>
            <consortium name="The Broad Institute Genome Sequencing Center for Infectious Disease"/>
            <person name="Wu L."/>
            <person name="Ma J."/>
        </authorList>
    </citation>
    <scope>NUCLEOTIDE SEQUENCE [LARGE SCALE GENOMIC DNA]</scope>
    <source>
        <strain evidence="3">CCUG 53270</strain>
    </source>
</reference>
<evidence type="ECO:0008006" key="4">
    <source>
        <dbReference type="Google" id="ProtNLM"/>
    </source>
</evidence>
<dbReference type="Proteomes" id="UP001597180">
    <property type="component" value="Unassembled WGS sequence"/>
</dbReference>
<sequence length="792" mass="92503">MRDALLAFANEYDAEMDSLGSNDDELRSINHPLVFLFLGDKTEEALQQIRKLNGNQWNNSDGVVYLHVGTKPVETDDNLYSWILPALSEDKKTVRTNTHRQFYLEEAKLLELNVLLRRMNSRIAQFGRMYSSLQRLNIAVITQLDDPCNVLLPELTVLARTIFGEQFRSVMTDLYGLLEEKQVGETYAFSSSLGVSFLREVDRYQDRAYSFQGMLQVTGEGIRMPVQHGPAPLFDMVYLLSTKDERGLFADSGMRGSCEIVCSLNLLKNRMAPEQTDPQHGIYNHQQFRQNMMPPDGDNRFYVSAGLSKVKRPNQPIALTVLYHWYRVVLERQREQGQVDRKELIELLELDDQQSDQTIRTLMEEPAKAVEGMYGLLYHSISPGQWRSMTYREAETALFGSNARVFFDTNVARRVEAALLQRDYGRQLERRFQERVIENPRYGVLGGYAWTSEAAEENTVMPELRRQLKETDALLEQCAIDLELRYEEQVDPHSGERVSLWSRLTNQVPLKQVVKTVLDDIYGMKLDMLYYQAKRKLLEQYIQKLEELHVRMKQYVEQLQQIEKQLRDASRSSISFTSDYLGRNINEYYEYVVNQVTKELEERRGPHFYWEERCLGNVSKLLMQGEGQLLRKLMESVRHHVFVHPLFHQSFEDELLQRANVVTSYDNRAVLSKEELFRDLYATLESEAAVRADVYRSTHRHRYEEKYLFGDFQSEFIQYAFAVDRGSRTYKLGCIHEKKASGIEKLNMMGGFRLDDFMYYRNGKLYYDTYVENGFQFHRMEEADGKPEASSL</sequence>
<dbReference type="EMBL" id="JBHTLU010000006">
    <property type="protein sequence ID" value="MFD1218806.1"/>
    <property type="molecule type" value="Genomic_DNA"/>
</dbReference>
<evidence type="ECO:0000313" key="3">
    <source>
        <dbReference type="Proteomes" id="UP001597180"/>
    </source>
</evidence>
<evidence type="ECO:0000256" key="1">
    <source>
        <dbReference type="SAM" id="Coils"/>
    </source>
</evidence>
<proteinExistence type="predicted"/>
<accession>A0ABW3UFY7</accession>
<protein>
    <recommendedName>
        <fullName evidence="4">Transcription initiation factor TFIID</fullName>
    </recommendedName>
</protein>
<keyword evidence="3" id="KW-1185">Reference proteome</keyword>
<feature type="coiled-coil region" evidence="1">
    <location>
        <begin position="531"/>
        <end position="572"/>
    </location>
</feature>